<proteinExistence type="predicted"/>
<evidence type="ECO:0000313" key="3">
    <source>
        <dbReference type="Proteomes" id="UP000735302"/>
    </source>
</evidence>
<gene>
    <name evidence="2" type="ORF">PoB_003562700</name>
</gene>
<dbReference type="EMBL" id="BLXT01004061">
    <property type="protein sequence ID" value="GFO09122.1"/>
    <property type="molecule type" value="Genomic_DNA"/>
</dbReference>
<organism evidence="2 3">
    <name type="scientific">Plakobranchus ocellatus</name>
    <dbReference type="NCBI Taxonomy" id="259542"/>
    <lineage>
        <taxon>Eukaryota</taxon>
        <taxon>Metazoa</taxon>
        <taxon>Spiralia</taxon>
        <taxon>Lophotrochozoa</taxon>
        <taxon>Mollusca</taxon>
        <taxon>Gastropoda</taxon>
        <taxon>Heterobranchia</taxon>
        <taxon>Euthyneura</taxon>
        <taxon>Panpulmonata</taxon>
        <taxon>Sacoglossa</taxon>
        <taxon>Placobranchoidea</taxon>
        <taxon>Plakobranchidae</taxon>
        <taxon>Plakobranchus</taxon>
    </lineage>
</organism>
<dbReference type="AlphaFoldDB" id="A0AAV4AQA7"/>
<keyword evidence="3" id="KW-1185">Reference proteome</keyword>
<evidence type="ECO:0000313" key="2">
    <source>
        <dbReference type="EMBL" id="GFO09122.1"/>
    </source>
</evidence>
<evidence type="ECO:0000256" key="1">
    <source>
        <dbReference type="SAM" id="MobiDB-lite"/>
    </source>
</evidence>
<accession>A0AAV4AQA7</accession>
<sequence>MREDLKHYKESLADIVRLFPPFLTAGVTHHRRIHLPHRWYSTGLVYCYNNNHSSSSSSSSSSDSSSSGISNNNRVCHWWPNGTVTVAFMF</sequence>
<feature type="compositionally biased region" description="Low complexity" evidence="1">
    <location>
        <begin position="52"/>
        <end position="73"/>
    </location>
</feature>
<protein>
    <submittedName>
        <fullName evidence="2">Uncharacterized protein</fullName>
    </submittedName>
</protein>
<name>A0AAV4AQA7_9GAST</name>
<feature type="region of interest" description="Disordered" evidence="1">
    <location>
        <begin position="52"/>
        <end position="75"/>
    </location>
</feature>
<reference evidence="2 3" key="1">
    <citation type="journal article" date="2021" name="Elife">
        <title>Chloroplast acquisition without the gene transfer in kleptoplastic sea slugs, Plakobranchus ocellatus.</title>
        <authorList>
            <person name="Maeda T."/>
            <person name="Takahashi S."/>
            <person name="Yoshida T."/>
            <person name="Shimamura S."/>
            <person name="Takaki Y."/>
            <person name="Nagai Y."/>
            <person name="Toyoda A."/>
            <person name="Suzuki Y."/>
            <person name="Arimoto A."/>
            <person name="Ishii H."/>
            <person name="Satoh N."/>
            <person name="Nishiyama T."/>
            <person name="Hasebe M."/>
            <person name="Maruyama T."/>
            <person name="Minagawa J."/>
            <person name="Obokata J."/>
            <person name="Shigenobu S."/>
        </authorList>
    </citation>
    <scope>NUCLEOTIDE SEQUENCE [LARGE SCALE GENOMIC DNA]</scope>
</reference>
<comment type="caution">
    <text evidence="2">The sequence shown here is derived from an EMBL/GenBank/DDBJ whole genome shotgun (WGS) entry which is preliminary data.</text>
</comment>
<dbReference type="Proteomes" id="UP000735302">
    <property type="component" value="Unassembled WGS sequence"/>
</dbReference>